<dbReference type="Proteomes" id="UP000254841">
    <property type="component" value="Unassembled WGS sequence"/>
</dbReference>
<dbReference type="Pfam" id="PF00953">
    <property type="entry name" value="Glycos_transf_4"/>
    <property type="match status" value="1"/>
</dbReference>
<feature type="binding site" evidence="7">
    <location>
        <position position="211"/>
    </location>
    <ligand>
        <name>Mg(2+)</name>
        <dbReference type="ChEBI" id="CHEBI:18420"/>
    </ligand>
</feature>
<evidence type="ECO:0000256" key="3">
    <source>
        <dbReference type="ARBA" id="ARBA00022679"/>
    </source>
</evidence>
<feature type="transmembrane region" description="Helical" evidence="8">
    <location>
        <begin position="46"/>
        <end position="66"/>
    </location>
</feature>
<dbReference type="GO" id="GO:0005886">
    <property type="term" value="C:plasma membrane"/>
    <property type="evidence" value="ECO:0007669"/>
    <property type="project" value="UniProtKB-SubCell"/>
</dbReference>
<dbReference type="GO" id="GO:0044038">
    <property type="term" value="P:cell wall macromolecule biosynthetic process"/>
    <property type="evidence" value="ECO:0007669"/>
    <property type="project" value="TreeGrafter"/>
</dbReference>
<gene>
    <name evidence="9" type="primary">wecA_2</name>
    <name evidence="9" type="ORF">NCTC12410_02049</name>
</gene>
<feature type="transmembrane region" description="Helical" evidence="8">
    <location>
        <begin position="287"/>
        <end position="307"/>
    </location>
</feature>
<feature type="transmembrane region" description="Helical" evidence="8">
    <location>
        <begin position="156"/>
        <end position="175"/>
    </location>
</feature>
<keyword evidence="2" id="KW-1003">Cell membrane</keyword>
<evidence type="ECO:0000256" key="6">
    <source>
        <dbReference type="ARBA" id="ARBA00023136"/>
    </source>
</evidence>
<keyword evidence="4 8" id="KW-0812">Transmembrane</keyword>
<keyword evidence="6 8" id="KW-0472">Membrane</keyword>
<name>A0A377JLF8_9HELI</name>
<proteinExistence type="predicted"/>
<feature type="transmembrane region" description="Helical" evidence="8">
    <location>
        <begin position="207"/>
        <end position="227"/>
    </location>
</feature>
<keyword evidence="7" id="KW-0479">Metal-binding</keyword>
<keyword evidence="5 8" id="KW-1133">Transmembrane helix</keyword>
<evidence type="ECO:0000256" key="5">
    <source>
        <dbReference type="ARBA" id="ARBA00022989"/>
    </source>
</evidence>
<dbReference type="EMBL" id="UGHV01000005">
    <property type="protein sequence ID" value="STP06510.1"/>
    <property type="molecule type" value="Genomic_DNA"/>
</dbReference>
<dbReference type="OrthoDB" id="9783652at2"/>
<keyword evidence="3 9" id="KW-0808">Transferase</keyword>
<comment type="subcellular location">
    <subcellularLocation>
        <location evidence="1">Cell membrane</location>
        <topology evidence="1">Multi-pass membrane protein</topology>
    </subcellularLocation>
</comment>
<dbReference type="GO" id="GO:0009103">
    <property type="term" value="P:lipopolysaccharide biosynthetic process"/>
    <property type="evidence" value="ECO:0007669"/>
    <property type="project" value="TreeGrafter"/>
</dbReference>
<evidence type="ECO:0000256" key="2">
    <source>
        <dbReference type="ARBA" id="ARBA00022475"/>
    </source>
</evidence>
<dbReference type="EC" id="2.7.8.33" evidence="9"/>
<dbReference type="GO" id="GO:0071555">
    <property type="term" value="P:cell wall organization"/>
    <property type="evidence" value="ECO:0007669"/>
    <property type="project" value="TreeGrafter"/>
</dbReference>
<organism evidence="9 10">
    <name type="scientific">Helicobacter canis</name>
    <dbReference type="NCBI Taxonomy" id="29419"/>
    <lineage>
        <taxon>Bacteria</taxon>
        <taxon>Pseudomonadati</taxon>
        <taxon>Campylobacterota</taxon>
        <taxon>Epsilonproteobacteria</taxon>
        <taxon>Campylobacterales</taxon>
        <taxon>Helicobacteraceae</taxon>
        <taxon>Helicobacter</taxon>
    </lineage>
</organism>
<keyword evidence="7" id="KW-0460">Magnesium</keyword>
<dbReference type="RefSeq" id="WP_115012473.1">
    <property type="nucleotide sequence ID" value="NZ_UGHV01000005.1"/>
</dbReference>
<evidence type="ECO:0000313" key="9">
    <source>
        <dbReference type="EMBL" id="STP06510.1"/>
    </source>
</evidence>
<dbReference type="PANTHER" id="PTHR22926">
    <property type="entry name" value="PHOSPHO-N-ACETYLMURAMOYL-PENTAPEPTIDE-TRANSFERASE"/>
    <property type="match status" value="1"/>
</dbReference>
<evidence type="ECO:0000256" key="4">
    <source>
        <dbReference type="ARBA" id="ARBA00022692"/>
    </source>
</evidence>
<feature type="transmembrane region" description="Helical" evidence="8">
    <location>
        <begin position="6"/>
        <end position="25"/>
    </location>
</feature>
<feature type="transmembrane region" description="Helical" evidence="8">
    <location>
        <begin position="313"/>
        <end position="332"/>
    </location>
</feature>
<evidence type="ECO:0000256" key="1">
    <source>
        <dbReference type="ARBA" id="ARBA00004651"/>
    </source>
</evidence>
<comment type="cofactor">
    <cofactor evidence="7">
        <name>Mg(2+)</name>
        <dbReference type="ChEBI" id="CHEBI:18420"/>
    </cofactor>
</comment>
<feature type="transmembrane region" description="Helical" evidence="8">
    <location>
        <begin position="72"/>
        <end position="90"/>
    </location>
</feature>
<accession>A0A377JLF8</accession>
<evidence type="ECO:0000256" key="7">
    <source>
        <dbReference type="PIRSR" id="PIRSR600715-1"/>
    </source>
</evidence>
<sequence length="338" mass="36843">MWILLYLLVFFLSFLVLQGVILISKKYQLFVDSSSSSKPQRFHYRPTSRAGGLGVLVGVLVGFASFGLLSSAWVYFIVACLVIFASGFVEDMGVSLSPKLRLLIQCFGASVACVAMENAWLRDLGLGFEFVYVLGVAFGVFAVVGVCNAMNIIDGFNGLSGGVAACVCVSIIIIAKQVDMLPIAIGCAILLSAILGFLVLNFPKGKVFLGDGGAYLIGFFLAVMLVLLTQEPSSIVSPWYGFCVMIYPVWEVLFSILRKKLAGKSPMQPDSKHFHMLLFKKLGNNPLTSFILICANAPFIILATFFYANTSALMLTCLVFIIAYILAYRLLVQNNPHK</sequence>
<dbReference type="PANTHER" id="PTHR22926:SF3">
    <property type="entry name" value="UNDECAPRENYL-PHOSPHATE ALPHA-N-ACETYLGLUCOSAMINYL 1-PHOSPHATE TRANSFERASE"/>
    <property type="match status" value="1"/>
</dbReference>
<feature type="transmembrane region" description="Helical" evidence="8">
    <location>
        <begin position="127"/>
        <end position="149"/>
    </location>
</feature>
<dbReference type="AlphaFoldDB" id="A0A377JLF8"/>
<feature type="transmembrane region" description="Helical" evidence="8">
    <location>
        <begin position="239"/>
        <end position="257"/>
    </location>
</feature>
<evidence type="ECO:0000256" key="8">
    <source>
        <dbReference type="SAM" id="Phobius"/>
    </source>
</evidence>
<dbReference type="CDD" id="cd06853">
    <property type="entry name" value="GT_WecA_like"/>
    <property type="match status" value="1"/>
</dbReference>
<evidence type="ECO:0000313" key="10">
    <source>
        <dbReference type="Proteomes" id="UP000254841"/>
    </source>
</evidence>
<feature type="binding site" evidence="7">
    <location>
        <position position="151"/>
    </location>
    <ligand>
        <name>Mg(2+)</name>
        <dbReference type="ChEBI" id="CHEBI:18420"/>
    </ligand>
</feature>
<feature type="transmembrane region" description="Helical" evidence="8">
    <location>
        <begin position="181"/>
        <end position="200"/>
    </location>
</feature>
<reference evidence="9 10" key="1">
    <citation type="submission" date="2018-06" db="EMBL/GenBank/DDBJ databases">
        <authorList>
            <consortium name="Pathogen Informatics"/>
            <person name="Doyle S."/>
        </authorList>
    </citation>
    <scope>NUCLEOTIDE SEQUENCE [LARGE SCALE GENOMIC DNA]</scope>
    <source>
        <strain evidence="9 10">NCTC12410</strain>
    </source>
</reference>
<dbReference type="InterPro" id="IPR000715">
    <property type="entry name" value="Glycosyl_transferase_4"/>
</dbReference>
<dbReference type="GO" id="GO:0046872">
    <property type="term" value="F:metal ion binding"/>
    <property type="evidence" value="ECO:0007669"/>
    <property type="project" value="UniProtKB-KW"/>
</dbReference>
<protein>
    <submittedName>
        <fullName evidence="9">Methicillin resistance protein</fullName>
        <ecNumber evidence="9">2.7.8.33</ecNumber>
    </submittedName>
</protein>
<dbReference type="GO" id="GO:0036380">
    <property type="term" value="F:UDP-N-acetylglucosamine-undecaprenyl-phosphate N-acetylglucosaminephosphotransferase activity"/>
    <property type="evidence" value="ECO:0007669"/>
    <property type="project" value="UniProtKB-EC"/>
</dbReference>